<keyword evidence="8" id="KW-1185">Reference proteome</keyword>
<dbReference type="InterPro" id="IPR026841">
    <property type="entry name" value="Aur1/Ipt1"/>
</dbReference>
<feature type="transmembrane region" description="Helical" evidence="5">
    <location>
        <begin position="7"/>
        <end position="24"/>
    </location>
</feature>
<reference evidence="7 8" key="1">
    <citation type="submission" date="2019-12" db="EMBL/GenBank/DDBJ databases">
        <authorList>
            <person name="Kun Z."/>
        </authorList>
    </citation>
    <scope>NUCLEOTIDE SEQUENCE [LARGE SCALE GENOMIC DNA]</scope>
    <source>
        <strain evidence="7 8">YIM 123512</strain>
    </source>
</reference>
<evidence type="ECO:0000256" key="4">
    <source>
        <dbReference type="ARBA" id="ARBA00023136"/>
    </source>
</evidence>
<feature type="domain" description="Inositolphosphotransferase Aur1/Ipt1" evidence="6">
    <location>
        <begin position="41"/>
        <end position="216"/>
    </location>
</feature>
<feature type="transmembrane region" description="Helical" evidence="5">
    <location>
        <begin position="154"/>
        <end position="173"/>
    </location>
</feature>
<protein>
    <submittedName>
        <fullName evidence="7">Inositol phosphorylceramide synthase</fullName>
    </submittedName>
</protein>
<dbReference type="EMBL" id="WUEK01000003">
    <property type="protein sequence ID" value="MXG89065.1"/>
    <property type="molecule type" value="Genomic_DNA"/>
</dbReference>
<dbReference type="Pfam" id="PF14378">
    <property type="entry name" value="PAP2_3"/>
    <property type="match status" value="1"/>
</dbReference>
<comment type="subcellular location">
    <subcellularLocation>
        <location evidence="1">Membrane</location>
        <topology evidence="1">Multi-pass membrane protein</topology>
    </subcellularLocation>
</comment>
<evidence type="ECO:0000256" key="1">
    <source>
        <dbReference type="ARBA" id="ARBA00004141"/>
    </source>
</evidence>
<proteinExistence type="predicted"/>
<keyword evidence="2 5" id="KW-0812">Transmembrane</keyword>
<dbReference type="InterPro" id="IPR052185">
    <property type="entry name" value="IPC_Synthase-Related"/>
</dbReference>
<feature type="transmembrane region" description="Helical" evidence="5">
    <location>
        <begin position="71"/>
        <end position="90"/>
    </location>
</feature>
<dbReference type="PANTHER" id="PTHR31310:SF7">
    <property type="entry name" value="PA-PHOSPHATASE RELATED-FAMILY PROTEIN DDB_G0268928"/>
    <property type="match status" value="1"/>
</dbReference>
<accession>A0A6L7EXL0</accession>
<dbReference type="AlphaFoldDB" id="A0A6L7EXL0"/>
<dbReference type="Proteomes" id="UP000473325">
    <property type="component" value="Unassembled WGS sequence"/>
</dbReference>
<dbReference type="CDD" id="cd03386">
    <property type="entry name" value="PAP2_Aur1_like"/>
    <property type="match status" value="1"/>
</dbReference>
<organism evidence="7 8">
    <name type="scientific">Nocardioides flavescens</name>
    <dbReference type="NCBI Taxonomy" id="2691959"/>
    <lineage>
        <taxon>Bacteria</taxon>
        <taxon>Bacillati</taxon>
        <taxon>Actinomycetota</taxon>
        <taxon>Actinomycetes</taxon>
        <taxon>Propionibacteriales</taxon>
        <taxon>Nocardioidaceae</taxon>
        <taxon>Nocardioides</taxon>
    </lineage>
</organism>
<feature type="transmembrane region" description="Helical" evidence="5">
    <location>
        <begin position="102"/>
        <end position="121"/>
    </location>
</feature>
<comment type="caution">
    <text evidence="7">The sequence shown here is derived from an EMBL/GenBank/DDBJ whole genome shotgun (WGS) entry which is preliminary data.</text>
</comment>
<gene>
    <name evidence="7" type="ORF">GRQ65_05825</name>
</gene>
<dbReference type="PANTHER" id="PTHR31310">
    <property type="match status" value="1"/>
</dbReference>
<evidence type="ECO:0000259" key="6">
    <source>
        <dbReference type="Pfam" id="PF14378"/>
    </source>
</evidence>
<feature type="transmembrane region" description="Helical" evidence="5">
    <location>
        <begin position="180"/>
        <end position="197"/>
    </location>
</feature>
<evidence type="ECO:0000256" key="2">
    <source>
        <dbReference type="ARBA" id="ARBA00022692"/>
    </source>
</evidence>
<feature type="transmembrane region" description="Helical" evidence="5">
    <location>
        <begin position="203"/>
        <end position="221"/>
    </location>
</feature>
<evidence type="ECO:0000256" key="5">
    <source>
        <dbReference type="SAM" id="Phobius"/>
    </source>
</evidence>
<sequence length="240" mass="26222">MAPVARAGLEVGLVAVLFLLYRAGRSLVTGQEAVALQHARSVHALEQWLPLPSEAWVQSLVPSSLLHAANVYYVSVHFPLMIAFLVWGYTRRPRAEYVWARNLLIALTGAALVIHIVFPLAPPRMFPQWGFVDTMAVYGPNAYAGASGASANQFAAMPSLHIGWALLIAYVVMRTASRKLAALAIAHAVVTVLVVVVTANHYWLDGIVAAGLLTCAGLLMPPPERQRDRERKRLREAVRC</sequence>
<name>A0A6L7EXL0_9ACTN</name>
<keyword evidence="3 5" id="KW-1133">Transmembrane helix</keyword>
<dbReference type="GO" id="GO:0016020">
    <property type="term" value="C:membrane"/>
    <property type="evidence" value="ECO:0007669"/>
    <property type="project" value="UniProtKB-SubCell"/>
</dbReference>
<evidence type="ECO:0000256" key="3">
    <source>
        <dbReference type="ARBA" id="ARBA00022989"/>
    </source>
</evidence>
<evidence type="ECO:0000313" key="7">
    <source>
        <dbReference type="EMBL" id="MXG89065.1"/>
    </source>
</evidence>
<evidence type="ECO:0000313" key="8">
    <source>
        <dbReference type="Proteomes" id="UP000473325"/>
    </source>
</evidence>
<keyword evidence="4 5" id="KW-0472">Membrane</keyword>